<evidence type="ECO:0000256" key="3">
    <source>
        <dbReference type="SAM" id="SignalP"/>
    </source>
</evidence>
<reference evidence="4 5" key="1">
    <citation type="submission" date="2016-10" db="EMBL/GenBank/DDBJ databases">
        <authorList>
            <person name="de Groot N.N."/>
        </authorList>
    </citation>
    <scope>NUCLEOTIDE SEQUENCE [LARGE SCALE GENOMIC DNA]</scope>
    <source>
        <strain evidence="4 5">DSM 26130</strain>
    </source>
</reference>
<evidence type="ECO:0000256" key="2">
    <source>
        <dbReference type="SAM" id="Phobius"/>
    </source>
</evidence>
<feature type="region of interest" description="Disordered" evidence="1">
    <location>
        <begin position="237"/>
        <end position="258"/>
    </location>
</feature>
<dbReference type="STRING" id="662367.SAMN05216167_101847"/>
<evidence type="ECO:0000256" key="1">
    <source>
        <dbReference type="SAM" id="MobiDB-lite"/>
    </source>
</evidence>
<keyword evidence="2" id="KW-1133">Transmembrane helix</keyword>
<feature type="signal peptide" evidence="3">
    <location>
        <begin position="1"/>
        <end position="21"/>
    </location>
</feature>
<evidence type="ECO:0000313" key="5">
    <source>
        <dbReference type="Proteomes" id="UP000198598"/>
    </source>
</evidence>
<keyword evidence="2" id="KW-0812">Transmembrane</keyword>
<feature type="compositionally biased region" description="Polar residues" evidence="1">
    <location>
        <begin position="245"/>
        <end position="256"/>
    </location>
</feature>
<feature type="region of interest" description="Disordered" evidence="1">
    <location>
        <begin position="308"/>
        <end position="337"/>
    </location>
</feature>
<evidence type="ECO:0000313" key="4">
    <source>
        <dbReference type="EMBL" id="SFC31177.1"/>
    </source>
</evidence>
<name>A0A1I1I4E2_9BACT</name>
<feature type="chain" id="PRO_5011606261" evidence="3">
    <location>
        <begin position="22"/>
        <end position="450"/>
    </location>
</feature>
<dbReference type="RefSeq" id="WP_093823185.1">
    <property type="nucleotide sequence ID" value="NZ_FOLQ01000001.1"/>
</dbReference>
<keyword evidence="2" id="KW-0472">Membrane</keyword>
<keyword evidence="5" id="KW-1185">Reference proteome</keyword>
<organism evidence="4 5">
    <name type="scientific">Spirosoma endophyticum</name>
    <dbReference type="NCBI Taxonomy" id="662367"/>
    <lineage>
        <taxon>Bacteria</taxon>
        <taxon>Pseudomonadati</taxon>
        <taxon>Bacteroidota</taxon>
        <taxon>Cytophagia</taxon>
        <taxon>Cytophagales</taxon>
        <taxon>Cytophagaceae</taxon>
        <taxon>Spirosoma</taxon>
    </lineage>
</organism>
<sequence length="450" mass="49474">MLKLSCISFVGLLASVSLTYAQNPNQAAVDTLTKGVAKAVFADIKQPKAQEIYAQLLVCGDGCDPQQVIRGVGSWDQVGAKMQELSELKNTARFIAMSPADANVTIRKQFTQFYTKYKNDKNYGRPLSPPVQAILLAKIDALLPPNATSAPAPTTAADQPVSASAAAEQSSVTPVALQISQLERKVRDEQDKQFWMILVSAFVGLLAGAAAVYLLVYRAARTEIQELLSENKRLSHSLDVAQRPKPTNESRQPQNDYRQKANAYDAIRAELGTNIDPLVAIRQLRQQATSSTPVLTPSVPVAAPERNEPIVETSSTPVPAPVQSQSTPVQPANTPRSEVFYFPPPDPSGQFDNEQKSSTLSPESAYRFSVDAARKEQGSDQPVVASFRFEAEPGRVARFLTYRNYMIEPACESENSYFATHTRIIMRRDGEAVLENGVWRVKKKALIRYE</sequence>
<feature type="compositionally biased region" description="Polar residues" evidence="1">
    <location>
        <begin position="312"/>
        <end position="336"/>
    </location>
</feature>
<keyword evidence="3" id="KW-0732">Signal</keyword>
<accession>A0A1I1I4E2</accession>
<protein>
    <submittedName>
        <fullName evidence="4">Uncharacterized protein</fullName>
    </submittedName>
</protein>
<dbReference type="OrthoDB" id="922985at2"/>
<gene>
    <name evidence="4" type="ORF">SAMN05216167_101847</name>
</gene>
<feature type="transmembrane region" description="Helical" evidence="2">
    <location>
        <begin position="194"/>
        <end position="216"/>
    </location>
</feature>
<proteinExistence type="predicted"/>
<dbReference type="AlphaFoldDB" id="A0A1I1I4E2"/>
<dbReference type="EMBL" id="FOLQ01000001">
    <property type="protein sequence ID" value="SFC31177.1"/>
    <property type="molecule type" value="Genomic_DNA"/>
</dbReference>
<dbReference type="Proteomes" id="UP000198598">
    <property type="component" value="Unassembled WGS sequence"/>
</dbReference>